<organism evidence="1 2">
    <name type="scientific">Winogradskya consettensis</name>
    <dbReference type="NCBI Taxonomy" id="113560"/>
    <lineage>
        <taxon>Bacteria</taxon>
        <taxon>Bacillati</taxon>
        <taxon>Actinomycetota</taxon>
        <taxon>Actinomycetes</taxon>
        <taxon>Micromonosporales</taxon>
        <taxon>Micromonosporaceae</taxon>
        <taxon>Winogradskya</taxon>
    </lineage>
</organism>
<accession>A0A919SCZ1</accession>
<evidence type="ECO:0000313" key="1">
    <source>
        <dbReference type="EMBL" id="GIM68317.1"/>
    </source>
</evidence>
<evidence type="ECO:0000313" key="2">
    <source>
        <dbReference type="Proteomes" id="UP000680865"/>
    </source>
</evidence>
<dbReference type="Proteomes" id="UP000680865">
    <property type="component" value="Unassembled WGS sequence"/>
</dbReference>
<keyword evidence="2" id="KW-1185">Reference proteome</keyword>
<gene>
    <name evidence="1" type="ORF">Aco04nite_10320</name>
</gene>
<dbReference type="EMBL" id="BOQP01000004">
    <property type="protein sequence ID" value="GIM68317.1"/>
    <property type="molecule type" value="Genomic_DNA"/>
</dbReference>
<reference evidence="1" key="1">
    <citation type="submission" date="2021-03" db="EMBL/GenBank/DDBJ databases">
        <title>Whole genome shotgun sequence of Actinoplanes consettensis NBRC 14913.</title>
        <authorList>
            <person name="Komaki H."/>
            <person name="Tamura T."/>
        </authorList>
    </citation>
    <scope>NUCLEOTIDE SEQUENCE</scope>
    <source>
        <strain evidence="1">NBRC 14913</strain>
    </source>
</reference>
<sequence>MQGLRGGGDGAVPAELAQHPKAAHIQVMHGFQAKAFLGAGWAGSGVARLFILY</sequence>
<proteinExistence type="predicted"/>
<dbReference type="AlphaFoldDB" id="A0A919SCZ1"/>
<name>A0A919SCZ1_9ACTN</name>
<protein>
    <submittedName>
        <fullName evidence="1">Uncharacterized protein</fullName>
    </submittedName>
</protein>
<comment type="caution">
    <text evidence="1">The sequence shown here is derived from an EMBL/GenBank/DDBJ whole genome shotgun (WGS) entry which is preliminary data.</text>
</comment>